<evidence type="ECO:0000313" key="1">
    <source>
        <dbReference type="EMBL" id="SMC09255.1"/>
    </source>
</evidence>
<dbReference type="EMBL" id="FWWZ01000001">
    <property type="protein sequence ID" value="SMC09255.1"/>
    <property type="molecule type" value="Genomic_DNA"/>
</dbReference>
<dbReference type="Proteomes" id="UP000192602">
    <property type="component" value="Unassembled WGS sequence"/>
</dbReference>
<evidence type="ECO:0000313" key="2">
    <source>
        <dbReference type="Proteomes" id="UP000192602"/>
    </source>
</evidence>
<reference evidence="2" key="1">
    <citation type="submission" date="2017-04" db="EMBL/GenBank/DDBJ databases">
        <authorList>
            <person name="Varghese N."/>
            <person name="Submissions S."/>
        </authorList>
    </citation>
    <scope>NUCLEOTIDE SEQUENCE [LARGE SCALE GENOMIC DNA]</scope>
    <source>
        <strain evidence="2">DSM 16512</strain>
    </source>
</reference>
<dbReference type="AlphaFoldDB" id="A0A1W1WSS7"/>
<keyword evidence="2" id="KW-1185">Reference proteome</keyword>
<organism evidence="1 2">
    <name type="scientific">Nitratiruptor tergarcus DSM 16512</name>
    <dbReference type="NCBI Taxonomy" id="1069081"/>
    <lineage>
        <taxon>Bacteria</taxon>
        <taxon>Pseudomonadati</taxon>
        <taxon>Campylobacterota</taxon>
        <taxon>Epsilonproteobacteria</taxon>
        <taxon>Nautiliales</taxon>
        <taxon>Nitratiruptoraceae</taxon>
        <taxon>Nitratiruptor</taxon>
    </lineage>
</organism>
<name>A0A1W1WSS7_9BACT</name>
<sequence>MGDRMRPEDIHGKKLIAVAGHDTFGKAFISVVNKEVAKDGLMLIGININEEDFGFFIYNLADSKLEVTIFMPEFQQKSAQFFGIDGYLLMSKKGKNGLEFFTAQEETLIDDRKLLDLVKKI</sequence>
<proteinExistence type="predicted"/>
<protein>
    <submittedName>
        <fullName evidence="1">Uncharacterized protein</fullName>
    </submittedName>
</protein>
<accession>A0A1W1WSS7</accession>
<dbReference type="STRING" id="1069081.SAMN05660197_1061"/>
<gene>
    <name evidence="1" type="ORF">SAMN05660197_1061</name>
</gene>